<organism evidence="3">
    <name type="scientific">Tanacetum cinerariifolium</name>
    <name type="common">Dalmatian daisy</name>
    <name type="synonym">Chrysanthemum cinerariifolium</name>
    <dbReference type="NCBI Taxonomy" id="118510"/>
    <lineage>
        <taxon>Eukaryota</taxon>
        <taxon>Viridiplantae</taxon>
        <taxon>Streptophyta</taxon>
        <taxon>Embryophyta</taxon>
        <taxon>Tracheophyta</taxon>
        <taxon>Spermatophyta</taxon>
        <taxon>Magnoliopsida</taxon>
        <taxon>eudicotyledons</taxon>
        <taxon>Gunneridae</taxon>
        <taxon>Pentapetalae</taxon>
        <taxon>asterids</taxon>
        <taxon>campanulids</taxon>
        <taxon>Asterales</taxon>
        <taxon>Asteraceae</taxon>
        <taxon>Asteroideae</taxon>
        <taxon>Anthemideae</taxon>
        <taxon>Anthemidinae</taxon>
        <taxon>Tanacetum</taxon>
    </lineage>
</organism>
<dbReference type="PROSITE" id="PS50994">
    <property type="entry name" value="INTEGRASE"/>
    <property type="match status" value="1"/>
</dbReference>
<dbReference type="GO" id="GO:0003676">
    <property type="term" value="F:nucleic acid binding"/>
    <property type="evidence" value="ECO:0007669"/>
    <property type="project" value="InterPro"/>
</dbReference>
<reference evidence="3" key="1">
    <citation type="journal article" date="2019" name="Sci. Rep.">
        <title>Draft genome of Tanacetum cinerariifolium, the natural source of mosquito coil.</title>
        <authorList>
            <person name="Yamashiro T."/>
            <person name="Shiraishi A."/>
            <person name="Satake H."/>
            <person name="Nakayama K."/>
        </authorList>
    </citation>
    <scope>NUCLEOTIDE SEQUENCE</scope>
</reference>
<proteinExistence type="predicted"/>
<dbReference type="Gene3D" id="3.30.420.10">
    <property type="entry name" value="Ribonuclease H-like superfamily/Ribonuclease H"/>
    <property type="match status" value="1"/>
</dbReference>
<evidence type="ECO:0000259" key="2">
    <source>
        <dbReference type="PROSITE" id="PS50994"/>
    </source>
</evidence>
<dbReference type="PANTHER" id="PTHR42648">
    <property type="entry name" value="TRANSPOSASE, PUTATIVE-RELATED"/>
    <property type="match status" value="1"/>
</dbReference>
<feature type="non-terminal residue" evidence="3">
    <location>
        <position position="1"/>
    </location>
</feature>
<name>A0A699INV3_TANCI</name>
<dbReference type="InterPro" id="IPR001584">
    <property type="entry name" value="Integrase_cat-core"/>
</dbReference>
<feature type="compositionally biased region" description="Low complexity" evidence="1">
    <location>
        <begin position="187"/>
        <end position="196"/>
    </location>
</feature>
<evidence type="ECO:0000256" key="1">
    <source>
        <dbReference type="SAM" id="MobiDB-lite"/>
    </source>
</evidence>
<accession>A0A699INV3</accession>
<feature type="region of interest" description="Disordered" evidence="1">
    <location>
        <begin position="183"/>
        <end position="212"/>
    </location>
</feature>
<dbReference type="InterPro" id="IPR012337">
    <property type="entry name" value="RNaseH-like_sf"/>
</dbReference>
<protein>
    <recommendedName>
        <fullName evidence="2">Integrase catalytic domain-containing protein</fullName>
    </recommendedName>
</protein>
<dbReference type="InterPro" id="IPR039537">
    <property type="entry name" value="Retrotran_Ty1/copia-like"/>
</dbReference>
<dbReference type="PANTHER" id="PTHR42648:SF32">
    <property type="entry name" value="RIBONUCLEASE H-LIKE DOMAIN, GAG-PRE-INTEGRASE DOMAIN PROTEIN-RELATED"/>
    <property type="match status" value="1"/>
</dbReference>
<dbReference type="SUPFAM" id="SSF53098">
    <property type="entry name" value="Ribonuclease H-like"/>
    <property type="match status" value="1"/>
</dbReference>
<evidence type="ECO:0000313" key="3">
    <source>
        <dbReference type="EMBL" id="GEZ78167.1"/>
    </source>
</evidence>
<feature type="domain" description="Integrase catalytic" evidence="2">
    <location>
        <begin position="1"/>
        <end position="94"/>
    </location>
</feature>
<dbReference type="GO" id="GO:0015074">
    <property type="term" value="P:DNA integration"/>
    <property type="evidence" value="ECO:0007669"/>
    <property type="project" value="InterPro"/>
</dbReference>
<dbReference type="EMBL" id="BKCJ010322818">
    <property type="protein sequence ID" value="GEZ78167.1"/>
    <property type="molecule type" value="Genomic_DNA"/>
</dbReference>
<dbReference type="InterPro" id="IPR036397">
    <property type="entry name" value="RNaseH_sf"/>
</dbReference>
<gene>
    <name evidence="3" type="ORF">Tci_550140</name>
</gene>
<feature type="compositionally biased region" description="Basic and acidic residues" evidence="1">
    <location>
        <begin position="200"/>
        <end position="212"/>
    </location>
</feature>
<sequence>NDNGTEFKNQDSNQYCRIKGIKREFSVARTPRQKGFIERKNRTLIEAARTMLADSLLTIPFWVKAVNTAYYVQNRILVTKPHNKTPYELLLGRTPSIGFMRPFGCRVTILNTLDPLGKFDKKADEGFLVGYFGINLLLVKVSKNILMQAGEGNVQQYVLFLLWSFCSKDPQNTDADATFEVKEPVSEVHVSPSSSAKTKKHDDKTKKEAKGKSHVELSTCVRNLSREFEDFSSDSTNGVNVVSTPVTAVEPNLTNSTNTFSSADMSALEDITYSDDEEYVGAEADFSNLETNITISPIPTTIVHKHHPVTQIIGDLSLAPQTSSMTRMVKDQGGLTQINNKEFHTCMFACFLSQEEPKRVHQALKDPSWIEAMQEELL</sequence>
<dbReference type="AlphaFoldDB" id="A0A699INV3"/>
<comment type="caution">
    <text evidence="3">The sequence shown here is derived from an EMBL/GenBank/DDBJ whole genome shotgun (WGS) entry which is preliminary data.</text>
</comment>